<accession>A0A4S5BMB1</accession>
<comment type="caution">
    <text evidence="5">The sequence shown here is derived from an EMBL/GenBank/DDBJ whole genome shotgun (WGS) entry which is preliminary data.</text>
</comment>
<proteinExistence type="predicted"/>
<dbReference type="InterPro" id="IPR036388">
    <property type="entry name" value="WH-like_DNA-bd_sf"/>
</dbReference>
<dbReference type="InterPro" id="IPR041617">
    <property type="entry name" value="TPR_MalT"/>
</dbReference>
<dbReference type="SUPFAM" id="SSF46894">
    <property type="entry name" value="C-terminal effector domain of the bipartite response regulators"/>
    <property type="match status" value="1"/>
</dbReference>
<gene>
    <name evidence="5" type="ORF">E8K88_12995</name>
</gene>
<evidence type="ECO:0000313" key="6">
    <source>
        <dbReference type="Proteomes" id="UP000306236"/>
    </source>
</evidence>
<dbReference type="SMART" id="SM00421">
    <property type="entry name" value="HTH_LUXR"/>
    <property type="match status" value="1"/>
</dbReference>
<dbReference type="GO" id="GO:0006355">
    <property type="term" value="P:regulation of DNA-templated transcription"/>
    <property type="evidence" value="ECO:0007669"/>
    <property type="project" value="InterPro"/>
</dbReference>
<dbReference type="InterPro" id="IPR011990">
    <property type="entry name" value="TPR-like_helical_dom_sf"/>
</dbReference>
<keyword evidence="2" id="KW-0238">DNA-binding</keyword>
<keyword evidence="1" id="KW-0805">Transcription regulation</keyword>
<dbReference type="AlphaFoldDB" id="A0A4S5BMB1"/>
<dbReference type="InterPro" id="IPR016032">
    <property type="entry name" value="Sig_transdc_resp-reg_C-effctor"/>
</dbReference>
<dbReference type="Pfam" id="PF00196">
    <property type="entry name" value="GerE"/>
    <property type="match status" value="1"/>
</dbReference>
<evidence type="ECO:0000256" key="1">
    <source>
        <dbReference type="ARBA" id="ARBA00023015"/>
    </source>
</evidence>
<organism evidence="5 6">
    <name type="scientific">Lampropedia aestuarii</name>
    <dbReference type="NCBI Taxonomy" id="2562762"/>
    <lineage>
        <taxon>Bacteria</taxon>
        <taxon>Pseudomonadati</taxon>
        <taxon>Pseudomonadota</taxon>
        <taxon>Betaproteobacteria</taxon>
        <taxon>Burkholderiales</taxon>
        <taxon>Comamonadaceae</taxon>
        <taxon>Lampropedia</taxon>
    </lineage>
</organism>
<dbReference type="SUPFAM" id="SSF48452">
    <property type="entry name" value="TPR-like"/>
    <property type="match status" value="1"/>
</dbReference>
<dbReference type="PANTHER" id="PTHR44688">
    <property type="entry name" value="DNA-BINDING TRANSCRIPTIONAL ACTIVATOR DEVR_DOSR"/>
    <property type="match status" value="1"/>
</dbReference>
<reference evidence="5 6" key="1">
    <citation type="submission" date="2019-04" db="EMBL/GenBank/DDBJ databases">
        <title>Lampropedia sp YIM MLB12 draf genome.</title>
        <authorList>
            <person name="Wang Y.-X."/>
        </authorList>
    </citation>
    <scope>NUCLEOTIDE SEQUENCE [LARGE SCALE GENOMIC DNA]</scope>
    <source>
        <strain evidence="5 6">YIM MLB12</strain>
    </source>
</reference>
<dbReference type="InterPro" id="IPR027417">
    <property type="entry name" value="P-loop_NTPase"/>
</dbReference>
<dbReference type="InterPro" id="IPR059106">
    <property type="entry name" value="WHD_MalT"/>
</dbReference>
<dbReference type="PROSITE" id="PS50043">
    <property type="entry name" value="HTH_LUXR_2"/>
    <property type="match status" value="1"/>
</dbReference>
<dbReference type="GO" id="GO:0003677">
    <property type="term" value="F:DNA binding"/>
    <property type="evidence" value="ECO:0007669"/>
    <property type="project" value="UniProtKB-KW"/>
</dbReference>
<dbReference type="InterPro" id="IPR000792">
    <property type="entry name" value="Tscrpt_reg_LuxR_C"/>
</dbReference>
<sequence length="890" mass="99870">MSTRLHPATYWAESKLAPPAAHSKQVLRASLRDLIAASAGKLTLVRAPAGFGKSTIMNQARLMLEDKGIATAWISLDRSDNDASRFCHCLDHAACSLGLWDQQRSTPLDAALPWQQATTPYALFLDDFENVHEHTVLGIVREIIAQLPRRCYLIIGTRTLPQLGIARLRSRDMLEELDGERLRFTLEETQQFLRETSGDGVSPSLVQTLHERTEGWVAALWLASLALSRQADKAAFVERFSGSHRDIADYLAEEVVYRESPEMQDFLLKTSILRQLDASVCAALLPRLDSNALLERLNDSALFLIPLASERQAWRYHSLFSDYLKRELHARMPEEAARLHLAAASWFEAQGRPVPAIDHAFEGGDFPYGLDMLSAHAEEFLQRGRMRLLARWFASLPGGLLHERPELQMAAVWAICFTYGPWQAETMLREALQQHAGDAAIEAHADCIWPMLLAMQDRTAEGQTVGKSALQRPPTGLHFADNTLLTAMAHITTIMGQPSEARALLQAAREQSRSTSTFQHMYTETTEGLLDMQEGRLRQAAARFRLAVDSTHSLRYNHTHGNAWAGVFFAYVVYEVNQLEQAEHLLNVYLPMARDVGLPDHMILSHAMRARIAFWRGDVDTALALLTELEFVGHRRKIPRVVAAGNLERARFYTLQRNAQAAKSELLKANLPEVWARESHERMFAHETESYGLGMARWEVHFGQPALALQRIDEQLALATHTRRQPRMHLLQLLRSMALAKQGDLTNAMAVLGQQLSALAEEGFMRLLLDEGPELGVLVRRYQTLQQDKHHSSPLMQEYLARLLQAFGPLPEEPEAPSAANDAILLEALTRKEARVLTLLAEGYSNSAMAEKLFVSDSTVRTHLRNINTKLNAGNRTQAVAFARKLGLVP</sequence>
<evidence type="ECO:0000256" key="2">
    <source>
        <dbReference type="ARBA" id="ARBA00023125"/>
    </source>
</evidence>
<keyword evidence="3" id="KW-0804">Transcription</keyword>
<evidence type="ECO:0000256" key="3">
    <source>
        <dbReference type="ARBA" id="ARBA00023163"/>
    </source>
</evidence>
<dbReference type="OrthoDB" id="134985at2"/>
<dbReference type="PANTHER" id="PTHR44688:SF16">
    <property type="entry name" value="DNA-BINDING TRANSCRIPTIONAL ACTIVATOR DEVR_DOSR"/>
    <property type="match status" value="1"/>
</dbReference>
<dbReference type="SUPFAM" id="SSF52540">
    <property type="entry name" value="P-loop containing nucleoside triphosphate hydrolases"/>
    <property type="match status" value="1"/>
</dbReference>
<dbReference type="Gene3D" id="1.10.10.10">
    <property type="entry name" value="Winged helix-like DNA-binding domain superfamily/Winged helix DNA-binding domain"/>
    <property type="match status" value="1"/>
</dbReference>
<dbReference type="Pfam" id="PF25873">
    <property type="entry name" value="WHD_MalT"/>
    <property type="match status" value="1"/>
</dbReference>
<dbReference type="EMBL" id="SSWX01000017">
    <property type="protein sequence ID" value="THJ32193.1"/>
    <property type="molecule type" value="Genomic_DNA"/>
</dbReference>
<dbReference type="Pfam" id="PF17874">
    <property type="entry name" value="TPR_MalT"/>
    <property type="match status" value="1"/>
</dbReference>
<protein>
    <submittedName>
        <fullName evidence="5">Helix-turn-helix transcriptional regulator</fullName>
    </submittedName>
</protein>
<evidence type="ECO:0000259" key="4">
    <source>
        <dbReference type="PROSITE" id="PS50043"/>
    </source>
</evidence>
<dbReference type="CDD" id="cd06170">
    <property type="entry name" value="LuxR_C_like"/>
    <property type="match status" value="1"/>
</dbReference>
<dbReference type="PRINTS" id="PR00038">
    <property type="entry name" value="HTHLUXR"/>
</dbReference>
<evidence type="ECO:0000313" key="5">
    <source>
        <dbReference type="EMBL" id="THJ32193.1"/>
    </source>
</evidence>
<dbReference type="Gene3D" id="1.25.40.10">
    <property type="entry name" value="Tetratricopeptide repeat domain"/>
    <property type="match status" value="1"/>
</dbReference>
<keyword evidence="6" id="KW-1185">Reference proteome</keyword>
<name>A0A4S5BMB1_9BURK</name>
<feature type="domain" description="HTH luxR-type" evidence="4">
    <location>
        <begin position="822"/>
        <end position="887"/>
    </location>
</feature>
<dbReference type="Proteomes" id="UP000306236">
    <property type="component" value="Unassembled WGS sequence"/>
</dbReference>